<evidence type="ECO:0000256" key="1">
    <source>
        <dbReference type="SAM" id="Phobius"/>
    </source>
</evidence>
<sequence length="270" mass="31457">MKLATLLETKGIDPLPLQQFKPYGGVVFMDEKEREETLEWIAQCDLGFELLPLFSNQESDCVAIYTSGFLKGKVVIIRHDEAVFAPEFRSLDSFLKAYEKAAKQPDFYDWEDIEVYNYDYPITEEKQAEPVVLQECWQRIKAANFTSDVQKEMIQIMAIWLTPPSQLDTLLPFVQKEFALKETMFVVAYAIDALGITHQYEPAKPLIMELLKTRQFANYYKRDELYHGEFKVKETFIGKVGHSLLRVLTIPFMVLTLLLVELIDRFKKKK</sequence>
<dbReference type="EMBL" id="JAYKBW010000005">
    <property type="protein sequence ID" value="MEB3074689.1"/>
    <property type="molecule type" value="Genomic_DNA"/>
</dbReference>
<proteinExistence type="predicted"/>
<gene>
    <name evidence="2" type="ORF">VJJ08_05170</name>
</gene>
<dbReference type="Proteomes" id="UP001311730">
    <property type="component" value="Unassembled WGS sequence"/>
</dbReference>
<protein>
    <recommendedName>
        <fullName evidence="4">SMI1/KNR4 family protein</fullName>
    </recommendedName>
</protein>
<evidence type="ECO:0000313" key="3">
    <source>
        <dbReference type="Proteomes" id="UP001311730"/>
    </source>
</evidence>
<organism evidence="2 3">
    <name type="scientific">Capnocytophaga gingivalis</name>
    <dbReference type="NCBI Taxonomy" id="1017"/>
    <lineage>
        <taxon>Bacteria</taxon>
        <taxon>Pseudomonadati</taxon>
        <taxon>Bacteroidota</taxon>
        <taxon>Flavobacteriia</taxon>
        <taxon>Flavobacteriales</taxon>
        <taxon>Flavobacteriaceae</taxon>
        <taxon>Capnocytophaga</taxon>
    </lineage>
</organism>
<reference evidence="2 3" key="1">
    <citation type="submission" date="2023-12" db="EMBL/GenBank/DDBJ databases">
        <title>Genomic sequences of Capnocytophaga and Parvimonas strains.</title>
        <authorList>
            <person name="Watt R.M."/>
            <person name="Wang M."/>
            <person name="Yang T."/>
            <person name="Tong W.M."/>
        </authorList>
    </citation>
    <scope>NUCLEOTIDE SEQUENCE [LARGE SCALE GENOMIC DNA]</scope>
    <source>
        <strain evidence="2 3">CCUG 13096</strain>
    </source>
</reference>
<keyword evidence="1" id="KW-0472">Membrane</keyword>
<accession>A0ABU5Z6V2</accession>
<name>A0ABU5Z6V2_9FLAO</name>
<dbReference type="RefSeq" id="WP_323983039.1">
    <property type="nucleotide sequence ID" value="NZ_JAYKBW010000005.1"/>
</dbReference>
<keyword evidence="3" id="KW-1185">Reference proteome</keyword>
<evidence type="ECO:0008006" key="4">
    <source>
        <dbReference type="Google" id="ProtNLM"/>
    </source>
</evidence>
<keyword evidence="1" id="KW-0812">Transmembrane</keyword>
<keyword evidence="1" id="KW-1133">Transmembrane helix</keyword>
<feature type="transmembrane region" description="Helical" evidence="1">
    <location>
        <begin position="243"/>
        <end position="263"/>
    </location>
</feature>
<comment type="caution">
    <text evidence="2">The sequence shown here is derived from an EMBL/GenBank/DDBJ whole genome shotgun (WGS) entry which is preliminary data.</text>
</comment>
<evidence type="ECO:0000313" key="2">
    <source>
        <dbReference type="EMBL" id="MEB3074689.1"/>
    </source>
</evidence>